<accession>A0A1H2M010</accession>
<dbReference type="GO" id="GO:0010181">
    <property type="term" value="F:FMN binding"/>
    <property type="evidence" value="ECO:0007669"/>
    <property type="project" value="InterPro"/>
</dbReference>
<dbReference type="PANTHER" id="PTHR43812">
    <property type="entry name" value="BLR2425 PROTEIN"/>
    <property type="match status" value="1"/>
</dbReference>
<dbReference type="InterPro" id="IPR012349">
    <property type="entry name" value="Split_barrel_FMN-bd"/>
</dbReference>
<gene>
    <name evidence="2" type="ORF">SAMN04488544_1131</name>
</gene>
<dbReference type="Pfam" id="PF01613">
    <property type="entry name" value="Flavin_Reduct"/>
    <property type="match status" value="1"/>
</dbReference>
<dbReference type="SUPFAM" id="SSF50475">
    <property type="entry name" value="FMN-binding split barrel"/>
    <property type="match status" value="1"/>
</dbReference>
<dbReference type="OrthoDB" id="9794638at2"/>
<sequence>MSDHFYRPSEGHRLAHDPFNAIVAPRPIGWIGTRATDGFRNLAPYSFFTALAYTPPLVGFSSNGYKDSVRNAEETGVFTWNLVTRELAERMNATSTTEQVDEFDRAGLAGLDCAEVDAPRVADAPVSFECRTAQVVRLLAADGTPSDNWWCTGEVVGVHIDPALIEDGVYRTELAEPVVRGGGPSAYYELGERFDITRPG</sequence>
<keyword evidence="3" id="KW-1185">Reference proteome</keyword>
<dbReference type="GO" id="GO:0016646">
    <property type="term" value="F:oxidoreductase activity, acting on the CH-NH group of donors, NAD or NADP as acceptor"/>
    <property type="evidence" value="ECO:0007669"/>
    <property type="project" value="UniProtKB-ARBA"/>
</dbReference>
<evidence type="ECO:0000313" key="3">
    <source>
        <dbReference type="Proteomes" id="UP000198825"/>
    </source>
</evidence>
<dbReference type="Gene3D" id="2.30.110.10">
    <property type="entry name" value="Electron Transport, Fmn-binding Protein, Chain A"/>
    <property type="match status" value="1"/>
</dbReference>
<feature type="domain" description="Flavin reductase like" evidence="1">
    <location>
        <begin position="21"/>
        <end position="172"/>
    </location>
</feature>
<dbReference type="Proteomes" id="UP000198825">
    <property type="component" value="Chromosome I"/>
</dbReference>
<dbReference type="EMBL" id="LT629799">
    <property type="protein sequence ID" value="SDU86298.1"/>
    <property type="molecule type" value="Genomic_DNA"/>
</dbReference>
<organism evidence="2 3">
    <name type="scientific">Microlunatus sagamiharensis</name>
    <dbReference type="NCBI Taxonomy" id="546874"/>
    <lineage>
        <taxon>Bacteria</taxon>
        <taxon>Bacillati</taxon>
        <taxon>Actinomycetota</taxon>
        <taxon>Actinomycetes</taxon>
        <taxon>Propionibacteriales</taxon>
        <taxon>Propionibacteriaceae</taxon>
        <taxon>Microlunatus</taxon>
    </lineage>
</organism>
<dbReference type="PANTHER" id="PTHR43812:SF2">
    <property type="entry name" value="FLAVIN REDUCTASE LIKE DOMAIN-CONTAINING PROTEIN"/>
    <property type="match status" value="1"/>
</dbReference>
<dbReference type="AlphaFoldDB" id="A0A1H2M010"/>
<name>A0A1H2M010_9ACTN</name>
<evidence type="ECO:0000313" key="2">
    <source>
        <dbReference type="EMBL" id="SDU86298.1"/>
    </source>
</evidence>
<evidence type="ECO:0000259" key="1">
    <source>
        <dbReference type="SMART" id="SM00903"/>
    </source>
</evidence>
<protein>
    <submittedName>
        <fullName evidence="2">NADH-FMN oxidoreductase RutF, flavin reductase (DIM6/NTAB) family</fullName>
    </submittedName>
</protein>
<dbReference type="STRING" id="546874.SAMN04488544_1131"/>
<dbReference type="InterPro" id="IPR002563">
    <property type="entry name" value="Flavin_Rdtase-like_dom"/>
</dbReference>
<dbReference type="SMART" id="SM00903">
    <property type="entry name" value="Flavin_Reduct"/>
    <property type="match status" value="1"/>
</dbReference>
<reference evidence="3" key="1">
    <citation type="submission" date="2016-10" db="EMBL/GenBank/DDBJ databases">
        <authorList>
            <person name="Varghese N."/>
            <person name="Submissions S."/>
        </authorList>
    </citation>
    <scope>NUCLEOTIDE SEQUENCE [LARGE SCALE GENOMIC DNA]</scope>
    <source>
        <strain evidence="3">DSM 21743</strain>
    </source>
</reference>
<dbReference type="RefSeq" id="WP_091073598.1">
    <property type="nucleotide sequence ID" value="NZ_LT629799.1"/>
</dbReference>
<proteinExistence type="predicted"/>